<evidence type="ECO:0000256" key="2">
    <source>
        <dbReference type="ARBA" id="ARBA00023277"/>
    </source>
</evidence>
<reference evidence="7" key="1">
    <citation type="submission" date="2019-09" db="EMBL/GenBank/DDBJ databases">
        <title>Mumia zhuanghuii sp. nov. isolated from the intestinal contents of plateau pika (Ochotona curzoniae) in the Qinghai-Tibet plateau of China.</title>
        <authorList>
            <person name="Tian Z."/>
        </authorList>
    </citation>
    <scope>NUCLEOTIDE SEQUENCE [LARGE SCALE GENOMIC DNA]</scope>
    <source>
        <strain evidence="7">JCM 30598</strain>
    </source>
</reference>
<dbReference type="RefSeq" id="WP_150450015.1">
    <property type="nucleotide sequence ID" value="NZ_VYSA01000004.1"/>
</dbReference>
<dbReference type="InterPro" id="IPR013022">
    <property type="entry name" value="Xyl_isomerase-like_TIM-brl"/>
</dbReference>
<name>A0A5J5IYZ4_9MICO</name>
<organism evidence="6 7">
    <name type="scientific">Microbacterium rhizomatis</name>
    <dbReference type="NCBI Taxonomy" id="1631477"/>
    <lineage>
        <taxon>Bacteria</taxon>
        <taxon>Bacillati</taxon>
        <taxon>Actinomycetota</taxon>
        <taxon>Actinomycetes</taxon>
        <taxon>Micrococcales</taxon>
        <taxon>Microbacteriaceae</taxon>
        <taxon>Microbacterium</taxon>
    </lineage>
</organism>
<evidence type="ECO:0000256" key="3">
    <source>
        <dbReference type="PIRNR" id="PIRNR006241"/>
    </source>
</evidence>
<dbReference type="EMBL" id="VYSA01000004">
    <property type="protein sequence ID" value="KAA9105873.1"/>
    <property type="molecule type" value="Genomic_DNA"/>
</dbReference>
<keyword evidence="1 3" id="KW-0413">Isomerase</keyword>
<dbReference type="PIRSF" id="PIRSF006241">
    <property type="entry name" value="HyI"/>
    <property type="match status" value="1"/>
</dbReference>
<feature type="domain" description="Xylose isomerase-like TIM barrel" evidence="5">
    <location>
        <begin position="33"/>
        <end position="261"/>
    </location>
</feature>
<keyword evidence="7" id="KW-1185">Reference proteome</keyword>
<evidence type="ECO:0000259" key="5">
    <source>
        <dbReference type="Pfam" id="PF01261"/>
    </source>
</evidence>
<accession>A0A5J5IYZ4</accession>
<gene>
    <name evidence="6" type="ORF">F6B43_16020</name>
</gene>
<dbReference type="PANTHER" id="PTHR43489:SF6">
    <property type="entry name" value="HYDROXYPYRUVATE ISOMERASE-RELATED"/>
    <property type="match status" value="1"/>
</dbReference>
<feature type="active site" description="Proton donor/acceptor" evidence="4">
    <location>
        <position position="161"/>
    </location>
</feature>
<sequence length="280" mass="30257">MPSSSNHSTGGVPQLALNLSLLWKELPVRERLRRATAAGFRAVEFWWPFTSAVPSPQDIDEFADSIIDSGLSLVGLNLFAGDMPAGDRGVLSWPGREAELFASAEIARTLGVRLGTRRFNALYGNRLPDRFTPEHQDKVASENVRKLARLFSSIGATVMIEPVSGAPAYPLKTAQDVTDFIESARCDAPDAGILLDLYHLATNGDDVEAAIATHAKSAAHVQVADAPGRGIPGSGELPLAGWVQQLRRAGYRGIVALEFVGSTEDDPFEHFDNHSWENLA</sequence>
<dbReference type="SUPFAM" id="SSF51658">
    <property type="entry name" value="Xylose isomerase-like"/>
    <property type="match status" value="1"/>
</dbReference>
<dbReference type="InterPro" id="IPR026040">
    <property type="entry name" value="HyI-like"/>
</dbReference>
<proteinExistence type="inferred from homology"/>
<evidence type="ECO:0000313" key="6">
    <source>
        <dbReference type="EMBL" id="KAA9105873.1"/>
    </source>
</evidence>
<comment type="similarity">
    <text evidence="3">Belongs to the hyi family.</text>
</comment>
<comment type="caution">
    <text evidence="6">The sequence shown here is derived from an EMBL/GenBank/DDBJ whole genome shotgun (WGS) entry which is preliminary data.</text>
</comment>
<dbReference type="Pfam" id="PF01261">
    <property type="entry name" value="AP_endonuc_2"/>
    <property type="match status" value="1"/>
</dbReference>
<evidence type="ECO:0000256" key="1">
    <source>
        <dbReference type="ARBA" id="ARBA00023235"/>
    </source>
</evidence>
<dbReference type="GO" id="GO:0046487">
    <property type="term" value="P:glyoxylate metabolic process"/>
    <property type="evidence" value="ECO:0007669"/>
    <property type="project" value="TreeGrafter"/>
</dbReference>
<dbReference type="Gene3D" id="3.20.20.150">
    <property type="entry name" value="Divalent-metal-dependent TIM barrel enzymes"/>
    <property type="match status" value="1"/>
</dbReference>
<protein>
    <submittedName>
        <fullName evidence="6">TIM barrel protein</fullName>
    </submittedName>
</protein>
<keyword evidence="2" id="KW-0119">Carbohydrate metabolism</keyword>
<evidence type="ECO:0000313" key="7">
    <source>
        <dbReference type="Proteomes" id="UP000325827"/>
    </source>
</evidence>
<evidence type="ECO:0000256" key="4">
    <source>
        <dbReference type="PIRSR" id="PIRSR006241-50"/>
    </source>
</evidence>
<dbReference type="PANTHER" id="PTHR43489">
    <property type="entry name" value="ISOMERASE"/>
    <property type="match status" value="1"/>
</dbReference>
<dbReference type="Proteomes" id="UP000325827">
    <property type="component" value="Unassembled WGS sequence"/>
</dbReference>
<dbReference type="OrthoDB" id="9786584at2"/>
<dbReference type="InterPro" id="IPR036237">
    <property type="entry name" value="Xyl_isomerase-like_sf"/>
</dbReference>
<dbReference type="InterPro" id="IPR050417">
    <property type="entry name" value="Sugar_Epim/Isomerase"/>
</dbReference>
<dbReference type="AlphaFoldDB" id="A0A5J5IYZ4"/>
<feature type="active site" description="Proton donor/acceptor" evidence="4">
    <location>
        <position position="258"/>
    </location>
</feature>
<dbReference type="GO" id="GO:0008903">
    <property type="term" value="F:hydroxypyruvate isomerase activity"/>
    <property type="evidence" value="ECO:0007669"/>
    <property type="project" value="TreeGrafter"/>
</dbReference>